<organism evidence="8 9">
    <name type="scientific">Chitinophaga rupis</name>
    <dbReference type="NCBI Taxonomy" id="573321"/>
    <lineage>
        <taxon>Bacteria</taxon>
        <taxon>Pseudomonadati</taxon>
        <taxon>Bacteroidota</taxon>
        <taxon>Chitinophagia</taxon>
        <taxon>Chitinophagales</taxon>
        <taxon>Chitinophagaceae</taxon>
        <taxon>Chitinophaga</taxon>
    </lineage>
</organism>
<evidence type="ECO:0000256" key="5">
    <source>
        <dbReference type="ARBA" id="ARBA00022840"/>
    </source>
</evidence>
<comment type="catalytic activity">
    <reaction evidence="6">
        <text>2 cob(II)alamin + reduced [electron-transfer flavoprotein] + 2 ATP = 2 adenosylcob(III)alamin + 2 triphosphate + oxidized [electron-transfer flavoprotein] + 3 H(+)</text>
        <dbReference type="Rhea" id="RHEA:28671"/>
        <dbReference type="Rhea" id="RHEA-COMP:10685"/>
        <dbReference type="Rhea" id="RHEA-COMP:10686"/>
        <dbReference type="ChEBI" id="CHEBI:15378"/>
        <dbReference type="ChEBI" id="CHEBI:16304"/>
        <dbReference type="ChEBI" id="CHEBI:18036"/>
        <dbReference type="ChEBI" id="CHEBI:18408"/>
        <dbReference type="ChEBI" id="CHEBI:30616"/>
        <dbReference type="ChEBI" id="CHEBI:57692"/>
        <dbReference type="ChEBI" id="CHEBI:58307"/>
        <dbReference type="EC" id="2.5.1.17"/>
    </reaction>
</comment>
<comment type="pathway">
    <text evidence="6">Cofactor biosynthesis; adenosylcobalamin biosynthesis; adenosylcobalamin from cob(II)yrinate a,c-diamide: step 2/7.</text>
</comment>
<evidence type="ECO:0000256" key="1">
    <source>
        <dbReference type="ARBA" id="ARBA00007487"/>
    </source>
</evidence>
<evidence type="ECO:0000256" key="6">
    <source>
        <dbReference type="RuleBase" id="RU366026"/>
    </source>
</evidence>
<dbReference type="GO" id="GO:0009236">
    <property type="term" value="P:cobalamin biosynthetic process"/>
    <property type="evidence" value="ECO:0007669"/>
    <property type="project" value="UniProtKB-UniRule"/>
</dbReference>
<keyword evidence="5 6" id="KW-0067">ATP-binding</keyword>
<comment type="catalytic activity">
    <reaction evidence="6">
        <text>2 cob(II)yrinate a,c diamide + reduced [electron-transfer flavoprotein] + 2 ATP = 2 adenosylcob(III)yrinate a,c-diamide + 2 triphosphate + oxidized [electron-transfer flavoprotein] + 3 H(+)</text>
        <dbReference type="Rhea" id="RHEA:11528"/>
        <dbReference type="Rhea" id="RHEA-COMP:10685"/>
        <dbReference type="Rhea" id="RHEA-COMP:10686"/>
        <dbReference type="ChEBI" id="CHEBI:15378"/>
        <dbReference type="ChEBI" id="CHEBI:18036"/>
        <dbReference type="ChEBI" id="CHEBI:30616"/>
        <dbReference type="ChEBI" id="CHEBI:57692"/>
        <dbReference type="ChEBI" id="CHEBI:58307"/>
        <dbReference type="ChEBI" id="CHEBI:58503"/>
        <dbReference type="ChEBI" id="CHEBI:58537"/>
        <dbReference type="EC" id="2.5.1.17"/>
    </reaction>
</comment>
<evidence type="ECO:0000256" key="2">
    <source>
        <dbReference type="ARBA" id="ARBA00011233"/>
    </source>
</evidence>
<keyword evidence="4 6" id="KW-0547">Nucleotide-binding</keyword>
<proteinExistence type="inferred from homology"/>
<evidence type="ECO:0000256" key="4">
    <source>
        <dbReference type="ARBA" id="ARBA00022741"/>
    </source>
</evidence>
<dbReference type="Gene3D" id="1.20.1200.10">
    <property type="entry name" value="Cobalamin adenosyltransferase-like"/>
    <property type="match status" value="1"/>
</dbReference>
<dbReference type="GO" id="GO:0008817">
    <property type="term" value="F:corrinoid adenosyltransferase activity"/>
    <property type="evidence" value="ECO:0007669"/>
    <property type="project" value="UniProtKB-UniRule"/>
</dbReference>
<sequence>MATKIYTKTGDKGKTALIGGTKVPKSHLRIETYGTVDELNSYIGLVNDHITDAATNTLLKEIQDRLFTIGASLATDPEKETGMSIPDLKAEDVLLLEKSMDAMNEELPVMKSFILPGGHVAVSTCHVARCVCRRAERLCVGMQEEGLFIEPLVLQYTNRLSDYLFVLARWIGHRLNVPEVTWKPRV</sequence>
<dbReference type="PANTHER" id="PTHR12213:SF0">
    <property type="entry name" value="CORRINOID ADENOSYLTRANSFERASE MMAB"/>
    <property type="match status" value="1"/>
</dbReference>
<dbReference type="GO" id="GO:0005524">
    <property type="term" value="F:ATP binding"/>
    <property type="evidence" value="ECO:0007669"/>
    <property type="project" value="UniProtKB-UniRule"/>
</dbReference>
<dbReference type="InterPro" id="IPR016030">
    <property type="entry name" value="CblAdoTrfase-like"/>
</dbReference>
<comment type="similarity">
    <text evidence="1 6">Belongs to the Cob(I)alamin adenosyltransferase family.</text>
</comment>
<dbReference type="EMBL" id="FOBB01000006">
    <property type="protein sequence ID" value="SEM81951.1"/>
    <property type="molecule type" value="Genomic_DNA"/>
</dbReference>
<gene>
    <name evidence="8" type="ORF">SAMN04488505_106234</name>
</gene>
<protein>
    <recommendedName>
        <fullName evidence="6">Corrinoid adenosyltransferase</fullName>
        <ecNumber evidence="6">2.5.1.17</ecNumber>
    </recommendedName>
    <alternativeName>
        <fullName evidence="6">Cob(II)alamin adenosyltransferase</fullName>
    </alternativeName>
    <alternativeName>
        <fullName evidence="6">Cob(II)yrinic acid a,c-diamide adenosyltransferase</fullName>
    </alternativeName>
    <alternativeName>
        <fullName evidence="6">Cobinamide/cobalamin adenosyltransferase</fullName>
    </alternativeName>
</protein>
<reference evidence="8 9" key="1">
    <citation type="submission" date="2016-10" db="EMBL/GenBank/DDBJ databases">
        <authorList>
            <person name="de Groot N.N."/>
        </authorList>
    </citation>
    <scope>NUCLEOTIDE SEQUENCE [LARGE SCALE GENOMIC DNA]</scope>
    <source>
        <strain evidence="8 9">DSM 21039</strain>
    </source>
</reference>
<feature type="domain" description="Cobalamin adenosyltransferase-like" evidence="7">
    <location>
        <begin position="5"/>
        <end position="171"/>
    </location>
</feature>
<dbReference type="EC" id="2.5.1.17" evidence="6"/>
<comment type="subunit">
    <text evidence="2">Homotrimer.</text>
</comment>
<dbReference type="SUPFAM" id="SSF89028">
    <property type="entry name" value="Cobalamin adenosyltransferase-like"/>
    <property type="match status" value="1"/>
</dbReference>
<dbReference type="AlphaFoldDB" id="A0A1H8BGB9"/>
<dbReference type="Proteomes" id="UP000198984">
    <property type="component" value="Unassembled WGS sequence"/>
</dbReference>
<keyword evidence="6" id="KW-0169">Cobalamin biosynthesis</keyword>
<dbReference type="PANTHER" id="PTHR12213">
    <property type="entry name" value="CORRINOID ADENOSYLTRANSFERASE"/>
    <property type="match status" value="1"/>
</dbReference>
<dbReference type="Pfam" id="PF01923">
    <property type="entry name" value="Cob_adeno_trans"/>
    <property type="match status" value="1"/>
</dbReference>
<dbReference type="InterPro" id="IPR036451">
    <property type="entry name" value="CblAdoTrfase-like_sf"/>
</dbReference>
<dbReference type="InterPro" id="IPR029499">
    <property type="entry name" value="PduO-typ"/>
</dbReference>
<evidence type="ECO:0000313" key="9">
    <source>
        <dbReference type="Proteomes" id="UP000198984"/>
    </source>
</evidence>
<keyword evidence="9" id="KW-1185">Reference proteome</keyword>
<evidence type="ECO:0000259" key="7">
    <source>
        <dbReference type="Pfam" id="PF01923"/>
    </source>
</evidence>
<dbReference type="NCBIfam" id="TIGR00636">
    <property type="entry name" value="PduO_Nterm"/>
    <property type="match status" value="1"/>
</dbReference>
<evidence type="ECO:0000313" key="8">
    <source>
        <dbReference type="EMBL" id="SEM81951.1"/>
    </source>
</evidence>
<name>A0A1H8BGB9_9BACT</name>
<dbReference type="UniPathway" id="UPA00148">
    <property type="reaction ID" value="UER00233"/>
</dbReference>
<accession>A0A1H8BGB9</accession>
<dbReference type="RefSeq" id="WP_089917675.1">
    <property type="nucleotide sequence ID" value="NZ_FOBB01000006.1"/>
</dbReference>
<dbReference type="OrthoDB" id="9778896at2"/>
<dbReference type="STRING" id="573321.SAMN04488505_106234"/>
<keyword evidence="3 6" id="KW-0808">Transferase</keyword>
<evidence type="ECO:0000256" key="3">
    <source>
        <dbReference type="ARBA" id="ARBA00022679"/>
    </source>
</evidence>
<dbReference type="FunFam" id="1.20.1200.10:FF:000001">
    <property type="entry name" value="Cob(I)yrinic acid a,c-diamide adenosyltransferase"/>
    <property type="match status" value="1"/>
</dbReference>